<organism evidence="2 3">
    <name type="scientific">Micromonospora sonneratiae</name>
    <dbReference type="NCBI Taxonomy" id="1184706"/>
    <lineage>
        <taxon>Bacteria</taxon>
        <taxon>Bacillati</taxon>
        <taxon>Actinomycetota</taxon>
        <taxon>Actinomycetes</taxon>
        <taxon>Micromonosporales</taxon>
        <taxon>Micromonosporaceae</taxon>
        <taxon>Micromonospora</taxon>
    </lineage>
</organism>
<name>A0ABW3YPX7_9ACTN</name>
<dbReference type="SUPFAM" id="SSF55729">
    <property type="entry name" value="Acyl-CoA N-acyltransferases (Nat)"/>
    <property type="match status" value="1"/>
</dbReference>
<dbReference type="GO" id="GO:0016746">
    <property type="term" value="F:acyltransferase activity"/>
    <property type="evidence" value="ECO:0007669"/>
    <property type="project" value="UniProtKB-KW"/>
</dbReference>
<comment type="caution">
    <text evidence="2">The sequence shown here is derived from an EMBL/GenBank/DDBJ whole genome shotgun (WGS) entry which is preliminary data.</text>
</comment>
<sequence>MTVHRTAPGGVVFRPITGPAEIDLFNRLPYTINDELADDLAAGRRRPEWMWVALRGDHLLARVAWWGRPGDSSPLLFDILDLDDELDDGLDDEVGDLTSVARELYGTAVARVVPVGTAAPEYGRFVPANWREEPGARQAVESRMAIVESTGGRLLVERLRLEWRSGNGVPAVDRRLAFRPVSGPGELIGLMIRVLDGTLDAHSRADLAEMSARDTAVRHYEEEFANYSSPRQWWRVATLGEGGEPVGFIIPARNSYHPIIAYLGVLPEHRGRGYVHGILAEGTRVLAAEGVTHIRAATELGNAPMADAFARAGYVNFERAINMAF</sequence>
<dbReference type="PROSITE" id="PS51186">
    <property type="entry name" value="GNAT"/>
    <property type="match status" value="1"/>
</dbReference>
<dbReference type="CDD" id="cd04301">
    <property type="entry name" value="NAT_SF"/>
    <property type="match status" value="1"/>
</dbReference>
<dbReference type="RefSeq" id="WP_377577772.1">
    <property type="nucleotide sequence ID" value="NZ_JBHTMP010000078.1"/>
</dbReference>
<evidence type="ECO:0000259" key="1">
    <source>
        <dbReference type="PROSITE" id="PS51186"/>
    </source>
</evidence>
<feature type="domain" description="N-acetyltransferase" evidence="1">
    <location>
        <begin position="190"/>
        <end position="325"/>
    </location>
</feature>
<protein>
    <submittedName>
        <fullName evidence="2">GNAT family N-acetyltransferase</fullName>
        <ecNumber evidence="2">2.3.-.-</ecNumber>
    </submittedName>
</protein>
<reference evidence="3" key="1">
    <citation type="journal article" date="2019" name="Int. J. Syst. Evol. Microbiol.">
        <title>The Global Catalogue of Microorganisms (GCM) 10K type strain sequencing project: providing services to taxonomists for standard genome sequencing and annotation.</title>
        <authorList>
            <consortium name="The Broad Institute Genomics Platform"/>
            <consortium name="The Broad Institute Genome Sequencing Center for Infectious Disease"/>
            <person name="Wu L."/>
            <person name="Ma J."/>
        </authorList>
    </citation>
    <scope>NUCLEOTIDE SEQUENCE [LARGE SCALE GENOMIC DNA]</scope>
    <source>
        <strain evidence="3">JCM 31037</strain>
    </source>
</reference>
<gene>
    <name evidence="2" type="ORF">ACFQ4H_30565</name>
</gene>
<keyword evidence="2" id="KW-0012">Acyltransferase</keyword>
<accession>A0ABW3YPX7</accession>
<dbReference type="Gene3D" id="3.40.630.30">
    <property type="match status" value="1"/>
</dbReference>
<evidence type="ECO:0000313" key="2">
    <source>
        <dbReference type="EMBL" id="MFD1325436.1"/>
    </source>
</evidence>
<proteinExistence type="predicted"/>
<dbReference type="InterPro" id="IPR000182">
    <property type="entry name" value="GNAT_dom"/>
</dbReference>
<dbReference type="Proteomes" id="UP001597260">
    <property type="component" value="Unassembled WGS sequence"/>
</dbReference>
<evidence type="ECO:0000313" key="3">
    <source>
        <dbReference type="Proteomes" id="UP001597260"/>
    </source>
</evidence>
<dbReference type="EMBL" id="JBHTMP010000078">
    <property type="protein sequence ID" value="MFD1325436.1"/>
    <property type="molecule type" value="Genomic_DNA"/>
</dbReference>
<dbReference type="Pfam" id="PF00583">
    <property type="entry name" value="Acetyltransf_1"/>
    <property type="match status" value="1"/>
</dbReference>
<dbReference type="EC" id="2.3.-.-" evidence="2"/>
<dbReference type="InterPro" id="IPR016181">
    <property type="entry name" value="Acyl_CoA_acyltransferase"/>
</dbReference>
<keyword evidence="3" id="KW-1185">Reference proteome</keyword>
<keyword evidence="2" id="KW-0808">Transferase</keyword>